<keyword evidence="4" id="KW-1185">Reference proteome</keyword>
<evidence type="ECO:0000313" key="3">
    <source>
        <dbReference type="EMBL" id="CEG00045.1"/>
    </source>
</evidence>
<accession>A0A096P7C5</accession>
<sequence length="890" mass="94747">MTRVVDERTALVRDGARRSSTRTCAVTLALGAMVLVLVTVTVGAAMRARVGAVMRARVGVDVEGRCPAARVVAAGCLNDDMVTCAPHANETLANGRASDVAALGGCSIADPAPKHCLVPEGTPVMKSCEFDYGCSVYAPATCPAGSLVTGASACETEKVCFCPKCNLSGCKWNGCCKNIPIKFTANCRKYRLVGTSDQCKTCMVGYKLSSDKRSCTKYDLGTAVSSISVQTAHQLSAQAVSGVSSTAINAWQHSGIENAYDAASGWSEDAVETVRESTVEAVEAMEDVIKLIQQLLSQLECLEGLAHLKKFARALRSQGTGIFDLVEDVLKGQENGESRTKYFNEMSGVACNMVWAKVFPHATLAVEMIKAFGQRLKASCPALKSGDLPAFTFGVVLGGDLSGGVHTAEAATEIGVGADLEGTRFCYVAACVGGGYTIPPKTGAEASVSASIAVSGYKDIGTVAGTAGYFALDLGADLPIIPVGIDLGMSYIHGVGNPDQIYGISFAGQVSSASSDVNPAPWPSAGVTAGVCHTGICVRTDGEPCTSGQKFTPFGVASSSSSSSSSLGDEPKHTTANLKPRARFERGRLGWRKALKKMFSPPAAPPPPPQYDASALFTEPTAAEIKAAGAAVDAPLPDDQKTQAMIYRDNPSAYVPPSRVTGGKFLAHAGCSTDFKDAKLLCMETNNCIGFGQYQQPDRTVKIFGNSVTVPGSTCWDLLQPSTSATDSKYNLAQIRNFVIPDYGFAYLRTWGRSTSDDAEDREAVRRACWRDFACVGYGQKSNRDWDLLKYGDTKTNIAYTKGIWRKYVSPVPGYTLVNAANIDLQSVDSMEEALDAKCQTDWKCLGFDFFFKFSGFKLTRRAKLLYPGGKAPSDDWRFKYQHFYGVADS</sequence>
<dbReference type="GeneID" id="9837419"/>
<dbReference type="InParanoid" id="A0A096P7C5"/>
<name>A0A096P7C5_OSTTA</name>
<protein>
    <submittedName>
        <fullName evidence="3">Unnamed product</fullName>
    </submittedName>
</protein>
<feature type="transmembrane region" description="Helical" evidence="2">
    <location>
        <begin position="23"/>
        <end position="46"/>
    </location>
</feature>
<keyword evidence="2" id="KW-1133">Transmembrane helix</keyword>
<organism evidence="3 4">
    <name type="scientific">Ostreococcus tauri</name>
    <name type="common">Marine green alga</name>
    <dbReference type="NCBI Taxonomy" id="70448"/>
    <lineage>
        <taxon>Eukaryota</taxon>
        <taxon>Viridiplantae</taxon>
        <taxon>Chlorophyta</taxon>
        <taxon>Mamiellophyceae</taxon>
        <taxon>Mamiellales</taxon>
        <taxon>Bathycoccaceae</taxon>
        <taxon>Ostreococcus</taxon>
    </lineage>
</organism>
<feature type="region of interest" description="Disordered" evidence="1">
    <location>
        <begin position="557"/>
        <end position="581"/>
    </location>
</feature>
<dbReference type="AlphaFoldDB" id="A0A096P7C5"/>
<gene>
    <name evidence="3" type="ORF">OT_ostta13g00660</name>
</gene>
<dbReference type="Proteomes" id="UP000009170">
    <property type="component" value="Unassembled WGS sequence"/>
</dbReference>
<reference evidence="4" key="1">
    <citation type="journal article" date="2006" name="Proc. Natl. Acad. Sci. U.S.A.">
        <title>Genome analysis of the smallest free-living eukaryote Ostreococcus tauri unveils many unique features.</title>
        <authorList>
            <person name="Derelle E."/>
            <person name="Ferraz C."/>
            <person name="Rombauts S."/>
            <person name="Rouze P."/>
            <person name="Worden A.Z."/>
            <person name="Robbens S."/>
            <person name="Partensky F."/>
            <person name="Degroeve S."/>
            <person name="Echeynie S."/>
            <person name="Cooke R."/>
            <person name="Saeys Y."/>
            <person name="Wuyts J."/>
            <person name="Jabbari K."/>
            <person name="Bowler C."/>
            <person name="Panaud O."/>
            <person name="Piegu B."/>
            <person name="Ball S.G."/>
            <person name="Ral J.-P."/>
            <person name="Bouget F.-Y."/>
            <person name="Piganeau G."/>
            <person name="De Baets B."/>
            <person name="Picard A."/>
            <person name="Delseny M."/>
            <person name="Demaille J."/>
            <person name="Van de Peer Y."/>
            <person name="Moreau H."/>
        </authorList>
    </citation>
    <scope>NUCLEOTIDE SEQUENCE [LARGE SCALE GENOMIC DNA]</scope>
    <source>
        <strain evidence="4">OTTH 0595 / CCAP 157/2 / RCC745</strain>
    </source>
</reference>
<evidence type="ECO:0000256" key="1">
    <source>
        <dbReference type="SAM" id="MobiDB-lite"/>
    </source>
</evidence>
<proteinExistence type="predicted"/>
<dbReference type="KEGG" id="ota:OT_ostta13g00660"/>
<keyword evidence="2" id="KW-0812">Transmembrane</keyword>
<reference evidence="3 4" key="2">
    <citation type="journal article" date="2014" name="BMC Genomics">
        <title>An improved genome of the model marine alga Ostreococcus tauri unfolds by assessing Illumina de novo assemblies.</title>
        <authorList>
            <person name="Blanc-Mathieu R."/>
            <person name="Verhelst B."/>
            <person name="Derelle E."/>
            <person name="Rombauts S."/>
            <person name="Bouget F.Y."/>
            <person name="Carre I."/>
            <person name="Chateau A."/>
            <person name="Eyre-Walker A."/>
            <person name="Grimsley N."/>
            <person name="Moreau H."/>
            <person name="Piegu B."/>
            <person name="Rivals E."/>
            <person name="Schackwitz W."/>
            <person name="Van de Peer Y."/>
            <person name="Piganeau G."/>
        </authorList>
    </citation>
    <scope>NUCLEOTIDE SEQUENCE [LARGE SCALE GENOMIC DNA]</scope>
    <source>
        <strain evidence="4">OTTH 0595 / CCAP 157/2 / RCC745</strain>
    </source>
</reference>
<evidence type="ECO:0000256" key="2">
    <source>
        <dbReference type="SAM" id="Phobius"/>
    </source>
</evidence>
<dbReference type="RefSeq" id="XP_003082538.2">
    <property type="nucleotide sequence ID" value="XM_003082490.2"/>
</dbReference>
<keyword evidence="2" id="KW-0472">Membrane</keyword>
<dbReference type="EMBL" id="CAID01000013">
    <property type="protein sequence ID" value="CEG00045.1"/>
    <property type="molecule type" value="Genomic_DNA"/>
</dbReference>
<comment type="caution">
    <text evidence="3">The sequence shown here is derived from an EMBL/GenBank/DDBJ whole genome shotgun (WGS) entry which is preliminary data.</text>
</comment>
<evidence type="ECO:0000313" key="4">
    <source>
        <dbReference type="Proteomes" id="UP000009170"/>
    </source>
</evidence>